<sequence length="268" mass="30013">MSSSEPVHLFDITSTLPGSSKSWSPNTLKVRAVLNFKGIPYTQSWISYPDIAPPTQKPRCDPQCNRHPIHSPHNHPQRLHIHQSLRRNDGLSPIVLHLDKVFPSPPLFPSGDASYALFVALGKVAGGMGPGIRQLVIPNVPQHLDPRGQEYFNRTREVSFGKPLSEVRPKDQAGLDEIWKTVEAESQTLVSMLKGRDGKKGPFFEGEKVGYADLMICCVLAFFERMDPVFFEKLIGLGDGELKALWDACRPWLEGQGEEKEWPIPVQE</sequence>
<dbReference type="Pfam" id="PF22041">
    <property type="entry name" value="GST_C_7"/>
    <property type="match status" value="1"/>
</dbReference>
<dbReference type="EMBL" id="JAPZBU010000006">
    <property type="protein sequence ID" value="KAJ5397169.1"/>
    <property type="molecule type" value="Genomic_DNA"/>
</dbReference>
<proteinExistence type="predicted"/>
<evidence type="ECO:0000313" key="3">
    <source>
        <dbReference type="EMBL" id="KAJ5397169.1"/>
    </source>
</evidence>
<organism evidence="3 4">
    <name type="scientific">Penicillium cosmopolitanum</name>
    <dbReference type="NCBI Taxonomy" id="1131564"/>
    <lineage>
        <taxon>Eukaryota</taxon>
        <taxon>Fungi</taxon>
        <taxon>Dikarya</taxon>
        <taxon>Ascomycota</taxon>
        <taxon>Pezizomycotina</taxon>
        <taxon>Eurotiomycetes</taxon>
        <taxon>Eurotiomycetidae</taxon>
        <taxon>Eurotiales</taxon>
        <taxon>Aspergillaceae</taxon>
        <taxon>Penicillium</taxon>
    </lineage>
</organism>
<dbReference type="Gene3D" id="1.20.1050.10">
    <property type="match status" value="1"/>
</dbReference>
<dbReference type="Proteomes" id="UP001147747">
    <property type="component" value="Unassembled WGS sequence"/>
</dbReference>
<evidence type="ECO:0000313" key="4">
    <source>
        <dbReference type="Proteomes" id="UP001147747"/>
    </source>
</evidence>
<name>A0A9W9W1Y6_9EURO</name>
<keyword evidence="4" id="KW-1185">Reference proteome</keyword>
<dbReference type="InterPro" id="IPR036282">
    <property type="entry name" value="Glutathione-S-Trfase_C_sf"/>
</dbReference>
<comment type="caution">
    <text evidence="3">The sequence shown here is derived from an EMBL/GenBank/DDBJ whole genome shotgun (WGS) entry which is preliminary data.</text>
</comment>
<protein>
    <submittedName>
        <fullName evidence="3">Glutathione S-transferase-like protein ustS</fullName>
    </submittedName>
</protein>
<evidence type="ECO:0000259" key="2">
    <source>
        <dbReference type="Pfam" id="PF22041"/>
    </source>
</evidence>
<gene>
    <name evidence="3" type="ORF">N7509_005282</name>
</gene>
<reference evidence="3" key="2">
    <citation type="journal article" date="2023" name="IMA Fungus">
        <title>Comparative genomic study of the Penicillium genus elucidates a diverse pangenome and 15 lateral gene transfer events.</title>
        <authorList>
            <person name="Petersen C."/>
            <person name="Sorensen T."/>
            <person name="Nielsen M.R."/>
            <person name="Sondergaard T.E."/>
            <person name="Sorensen J.L."/>
            <person name="Fitzpatrick D.A."/>
            <person name="Frisvad J.C."/>
            <person name="Nielsen K.L."/>
        </authorList>
    </citation>
    <scope>NUCLEOTIDE SEQUENCE</scope>
    <source>
        <strain evidence="3">IBT 29677</strain>
    </source>
</reference>
<feature type="region of interest" description="Disordered" evidence="1">
    <location>
        <begin position="56"/>
        <end position="76"/>
    </location>
</feature>
<reference evidence="3" key="1">
    <citation type="submission" date="2022-12" db="EMBL/GenBank/DDBJ databases">
        <authorList>
            <person name="Petersen C."/>
        </authorList>
    </citation>
    <scope>NUCLEOTIDE SEQUENCE</scope>
    <source>
        <strain evidence="3">IBT 29677</strain>
    </source>
</reference>
<dbReference type="Gene3D" id="3.40.30.10">
    <property type="entry name" value="Glutaredoxin"/>
    <property type="match status" value="1"/>
</dbReference>
<feature type="domain" description="Glutathione S-transferase UstS-like C-terminal" evidence="2">
    <location>
        <begin position="130"/>
        <end position="252"/>
    </location>
</feature>
<dbReference type="GeneID" id="81368899"/>
<dbReference type="RefSeq" id="XP_056489221.1">
    <property type="nucleotide sequence ID" value="XM_056629919.1"/>
</dbReference>
<evidence type="ECO:0000256" key="1">
    <source>
        <dbReference type="SAM" id="MobiDB-lite"/>
    </source>
</evidence>
<dbReference type="AlphaFoldDB" id="A0A9W9W1Y6"/>
<feature type="compositionally biased region" description="Basic residues" evidence="1">
    <location>
        <begin position="67"/>
        <end position="76"/>
    </location>
</feature>
<dbReference type="InterPro" id="IPR054416">
    <property type="entry name" value="GST_UstS-like_C"/>
</dbReference>
<dbReference type="SUPFAM" id="SSF47616">
    <property type="entry name" value="GST C-terminal domain-like"/>
    <property type="match status" value="1"/>
</dbReference>
<accession>A0A9W9W1Y6</accession>
<dbReference type="OrthoDB" id="4951845at2759"/>